<evidence type="ECO:0000256" key="1">
    <source>
        <dbReference type="SAM" id="Phobius"/>
    </source>
</evidence>
<evidence type="ECO:0000313" key="2">
    <source>
        <dbReference type="EMBL" id="GAH64840.1"/>
    </source>
</evidence>
<reference evidence="2" key="1">
    <citation type="journal article" date="2014" name="Front. Microbiol.">
        <title>High frequency of phylogenetically diverse reductive dehalogenase-homologous genes in deep subseafloor sedimentary metagenomes.</title>
        <authorList>
            <person name="Kawai M."/>
            <person name="Futagami T."/>
            <person name="Toyoda A."/>
            <person name="Takaki Y."/>
            <person name="Nishi S."/>
            <person name="Hori S."/>
            <person name="Arai W."/>
            <person name="Tsubouchi T."/>
            <person name="Morono Y."/>
            <person name="Uchiyama I."/>
            <person name="Ito T."/>
            <person name="Fujiyama A."/>
            <person name="Inagaki F."/>
            <person name="Takami H."/>
        </authorList>
    </citation>
    <scope>NUCLEOTIDE SEQUENCE</scope>
    <source>
        <strain evidence="2">Expedition CK06-06</strain>
    </source>
</reference>
<feature type="non-terminal residue" evidence="2">
    <location>
        <position position="1"/>
    </location>
</feature>
<gene>
    <name evidence="2" type="ORF">S03H2_54208</name>
</gene>
<sequence>GKGIYVLKNGTIIDVYRRHWNVNPKKTLAMIIGMSILLGILIGALL</sequence>
<name>X1I6B4_9ZZZZ</name>
<proteinExistence type="predicted"/>
<protein>
    <submittedName>
        <fullName evidence="2">Uncharacterized protein</fullName>
    </submittedName>
</protein>
<organism evidence="2">
    <name type="scientific">marine sediment metagenome</name>
    <dbReference type="NCBI Taxonomy" id="412755"/>
    <lineage>
        <taxon>unclassified sequences</taxon>
        <taxon>metagenomes</taxon>
        <taxon>ecological metagenomes</taxon>
    </lineage>
</organism>
<feature type="transmembrane region" description="Helical" evidence="1">
    <location>
        <begin position="27"/>
        <end position="45"/>
    </location>
</feature>
<keyword evidence="1" id="KW-0812">Transmembrane</keyword>
<accession>X1I6B4</accession>
<dbReference type="EMBL" id="BARU01034548">
    <property type="protein sequence ID" value="GAH64840.1"/>
    <property type="molecule type" value="Genomic_DNA"/>
</dbReference>
<keyword evidence="1" id="KW-0472">Membrane</keyword>
<comment type="caution">
    <text evidence="2">The sequence shown here is derived from an EMBL/GenBank/DDBJ whole genome shotgun (WGS) entry which is preliminary data.</text>
</comment>
<keyword evidence="1" id="KW-1133">Transmembrane helix</keyword>
<dbReference type="AlphaFoldDB" id="X1I6B4"/>